<feature type="transmembrane region" description="Helical" evidence="14">
    <location>
        <begin position="6"/>
        <end position="29"/>
    </location>
</feature>
<sequence>MPQMSPMWWTFLFSTFILSFIMMWNIMYYQMSLNPSSPKSSDSKKNYLNWKW</sequence>
<evidence type="ECO:0000256" key="4">
    <source>
        <dbReference type="ARBA" id="ARBA00022448"/>
    </source>
</evidence>
<dbReference type="EMBL" id="KY069960">
    <property type="protein sequence ID" value="AVZ00769.1"/>
    <property type="molecule type" value="Genomic_DNA"/>
</dbReference>
<evidence type="ECO:0000256" key="14">
    <source>
        <dbReference type="SAM" id="Phobius"/>
    </source>
</evidence>
<dbReference type="InterPro" id="IPR001421">
    <property type="entry name" value="ATP8_metazoa"/>
</dbReference>
<keyword evidence="4 12" id="KW-0813">Transport</keyword>
<dbReference type="RefSeq" id="YP_009485633.1">
    <property type="nucleotide sequence ID" value="NC_037737.1"/>
</dbReference>
<organism evidence="15">
    <name type="scientific">Tapeinus singularis</name>
    <dbReference type="NCBI Taxonomy" id="1524541"/>
    <lineage>
        <taxon>Eukaryota</taxon>
        <taxon>Metazoa</taxon>
        <taxon>Ecdysozoa</taxon>
        <taxon>Arthropoda</taxon>
        <taxon>Hexapoda</taxon>
        <taxon>Insecta</taxon>
        <taxon>Pterygota</taxon>
        <taxon>Neoptera</taxon>
        <taxon>Paraneoptera</taxon>
        <taxon>Hemiptera</taxon>
        <taxon>Heteroptera</taxon>
        <taxon>Panheteroptera</taxon>
        <taxon>Cimicomorpha</taxon>
        <taxon>Reduviidae</taxon>
        <taxon>Reduviinae</taxon>
        <taxon>Tapeinus</taxon>
    </lineage>
</organism>
<accession>A0A343W8S9</accession>
<proteinExistence type="inferred from homology"/>
<protein>
    <recommendedName>
        <fullName evidence="12">ATP synthase complex subunit 8</fullName>
    </recommendedName>
</protein>
<dbReference type="GO" id="GO:0045259">
    <property type="term" value="C:proton-transporting ATP synthase complex"/>
    <property type="evidence" value="ECO:0007669"/>
    <property type="project" value="UniProtKB-KW"/>
</dbReference>
<evidence type="ECO:0000313" key="15">
    <source>
        <dbReference type="EMBL" id="AVZ00769.1"/>
    </source>
</evidence>
<keyword evidence="7 12" id="KW-0375">Hydrogen ion transport</keyword>
<dbReference type="CTD" id="4509"/>
<evidence type="ECO:0000256" key="5">
    <source>
        <dbReference type="ARBA" id="ARBA00022547"/>
    </source>
</evidence>
<evidence type="ECO:0000256" key="1">
    <source>
        <dbReference type="ARBA" id="ARBA00004304"/>
    </source>
</evidence>
<evidence type="ECO:0000256" key="11">
    <source>
        <dbReference type="ARBA" id="ARBA00023136"/>
    </source>
</evidence>
<dbReference type="GO" id="GO:0015986">
    <property type="term" value="P:proton motive force-driven ATP synthesis"/>
    <property type="evidence" value="ECO:0007669"/>
    <property type="project" value="InterPro"/>
</dbReference>
<keyword evidence="10 12" id="KW-0496">Mitochondrion</keyword>
<evidence type="ECO:0000256" key="8">
    <source>
        <dbReference type="ARBA" id="ARBA00022989"/>
    </source>
</evidence>
<reference evidence="15" key="1">
    <citation type="thesis" date="2017" institute="China Agricultural University">
        <title>Studies on the comparative mitochondrial genomics and phylogeny of Heteroptera (Insecta: Hemiptera).</title>
        <authorList>
            <person name="Jiang P."/>
        </authorList>
    </citation>
    <scope>NUCLEOTIDE SEQUENCE</scope>
</reference>
<dbReference type="GO" id="GO:0015078">
    <property type="term" value="F:proton transmembrane transporter activity"/>
    <property type="evidence" value="ECO:0007669"/>
    <property type="project" value="InterPro"/>
</dbReference>
<evidence type="ECO:0000256" key="10">
    <source>
        <dbReference type="ARBA" id="ARBA00023128"/>
    </source>
</evidence>
<dbReference type="Pfam" id="PF00895">
    <property type="entry name" value="ATP-synt_8"/>
    <property type="match status" value="1"/>
</dbReference>
<feature type="region of interest" description="Disordered" evidence="13">
    <location>
        <begin position="33"/>
        <end position="52"/>
    </location>
</feature>
<gene>
    <name evidence="15" type="primary">ATP8</name>
</gene>
<comment type="similarity">
    <text evidence="2 12">Belongs to the ATPase protein 8 family.</text>
</comment>
<evidence type="ECO:0000256" key="2">
    <source>
        <dbReference type="ARBA" id="ARBA00008892"/>
    </source>
</evidence>
<evidence type="ECO:0000256" key="7">
    <source>
        <dbReference type="ARBA" id="ARBA00022781"/>
    </source>
</evidence>
<evidence type="ECO:0000256" key="6">
    <source>
        <dbReference type="ARBA" id="ARBA00022692"/>
    </source>
</evidence>
<geneLocation type="mitochondrion" evidence="15"/>
<keyword evidence="6 12" id="KW-0812">Transmembrane</keyword>
<keyword evidence="5 12" id="KW-0138">CF(0)</keyword>
<keyword evidence="8 14" id="KW-1133">Transmembrane helix</keyword>
<comment type="subunit">
    <text evidence="3">F-type ATPases have 2 components, CF(1) - the catalytic core - and CF(0) - the membrane proton channel.</text>
</comment>
<comment type="subcellular location">
    <subcellularLocation>
        <location evidence="1 12">Mitochondrion membrane</location>
        <topology evidence="1 12">Single-pass membrane protein</topology>
    </subcellularLocation>
</comment>
<keyword evidence="11 14" id="KW-0472">Membrane</keyword>
<evidence type="ECO:0000256" key="13">
    <source>
        <dbReference type="SAM" id="MobiDB-lite"/>
    </source>
</evidence>
<dbReference type="GeneID" id="36937735"/>
<dbReference type="GO" id="GO:0031966">
    <property type="term" value="C:mitochondrial membrane"/>
    <property type="evidence" value="ECO:0007669"/>
    <property type="project" value="UniProtKB-SubCell"/>
</dbReference>
<evidence type="ECO:0000256" key="9">
    <source>
        <dbReference type="ARBA" id="ARBA00023065"/>
    </source>
</evidence>
<dbReference type="AlphaFoldDB" id="A0A343W8S9"/>
<evidence type="ECO:0000256" key="12">
    <source>
        <dbReference type="RuleBase" id="RU003661"/>
    </source>
</evidence>
<name>A0A343W8S9_9HEMI</name>
<keyword evidence="9 12" id="KW-0406">Ion transport</keyword>
<evidence type="ECO:0000256" key="3">
    <source>
        <dbReference type="ARBA" id="ARBA00011291"/>
    </source>
</evidence>